<dbReference type="EMBL" id="LGUB01000378">
    <property type="protein sequence ID" value="KRH93341.1"/>
    <property type="molecule type" value="Genomic_DNA"/>
</dbReference>
<keyword evidence="3" id="KW-1185">Reference proteome</keyword>
<dbReference type="PANTHER" id="PTHR14052:SF0">
    <property type="entry name" value="ORIGIN RECOGNITION COMPLEX SUBUNIT 2"/>
    <property type="match status" value="1"/>
</dbReference>
<gene>
    <name evidence="2" type="ORF">M153_10430003530</name>
</gene>
<reference evidence="2 3" key="1">
    <citation type="submission" date="2015-07" db="EMBL/GenBank/DDBJ databases">
        <title>The genome of Pseudoloma neurophilia, a relevant intracellular parasite of the zebrafish.</title>
        <authorList>
            <person name="Ndikumana S."/>
            <person name="Pelin A."/>
            <person name="Sanders J."/>
            <person name="Corradi N."/>
        </authorList>
    </citation>
    <scope>NUCLEOTIDE SEQUENCE [LARGE SCALE GENOMIC DNA]</scope>
    <source>
        <strain evidence="2 3">MK1</strain>
    </source>
</reference>
<accession>A0A0R0LVD8</accession>
<evidence type="ECO:0000259" key="1">
    <source>
        <dbReference type="Pfam" id="PF24882"/>
    </source>
</evidence>
<dbReference type="VEuPathDB" id="MicrosporidiaDB:M153_10430003530"/>
<sequence length="229" mass="26689">SVKISKPENKIEILEQSTNSLTNLHDFHLSCTVEYTELLKKFNILFYGYGCKISLLNEMFPKANVIRELPGIIQEKKINILLNADLAELDANFLPKNNVICLLDTMDPTKINFSSFDLENLNFIMKDLTTYVPYSDQTVSKTEKNMQNLIYNVSLRSKNLFKLFLQNLEKNKITTNKLLEIAKKDLLINDKRVIRQLLSEFIDHKIIKLSNEEYTLIGKKDKILEYFKD</sequence>
<feature type="domain" description="Origin recognition complex subunit 2 winged-helix" evidence="1">
    <location>
        <begin position="167"/>
        <end position="211"/>
    </location>
</feature>
<organism evidence="2 3">
    <name type="scientific">Pseudoloma neurophilia</name>
    <dbReference type="NCBI Taxonomy" id="146866"/>
    <lineage>
        <taxon>Eukaryota</taxon>
        <taxon>Fungi</taxon>
        <taxon>Fungi incertae sedis</taxon>
        <taxon>Microsporidia</taxon>
        <taxon>Pseudoloma</taxon>
    </lineage>
</organism>
<dbReference type="InterPro" id="IPR007220">
    <property type="entry name" value="ORC2"/>
</dbReference>
<dbReference type="OrthoDB" id="346673at2759"/>
<dbReference type="AlphaFoldDB" id="A0A0R0LVD8"/>
<feature type="non-terminal residue" evidence="2">
    <location>
        <position position="1"/>
    </location>
</feature>
<dbReference type="GO" id="GO:0003688">
    <property type="term" value="F:DNA replication origin binding"/>
    <property type="evidence" value="ECO:0007669"/>
    <property type="project" value="TreeGrafter"/>
</dbReference>
<proteinExistence type="predicted"/>
<evidence type="ECO:0000313" key="2">
    <source>
        <dbReference type="EMBL" id="KRH93341.1"/>
    </source>
</evidence>
<dbReference type="PANTHER" id="PTHR14052">
    <property type="entry name" value="ORIGIN RECOGNITION COMPLEX SUBUNIT 2"/>
    <property type="match status" value="1"/>
</dbReference>
<dbReference type="GO" id="GO:0005664">
    <property type="term" value="C:nuclear origin of replication recognition complex"/>
    <property type="evidence" value="ECO:0007669"/>
    <property type="project" value="TreeGrafter"/>
</dbReference>
<dbReference type="Proteomes" id="UP000051530">
    <property type="component" value="Unassembled WGS sequence"/>
</dbReference>
<evidence type="ECO:0000313" key="3">
    <source>
        <dbReference type="Proteomes" id="UP000051530"/>
    </source>
</evidence>
<dbReference type="InterPro" id="IPR056773">
    <property type="entry name" value="WHD_ORC2"/>
</dbReference>
<name>A0A0R0LVD8_9MICR</name>
<protein>
    <submittedName>
        <fullName evidence="2">Origin recognition complex, subunit 2</fullName>
    </submittedName>
</protein>
<dbReference type="GO" id="GO:0006260">
    <property type="term" value="P:DNA replication"/>
    <property type="evidence" value="ECO:0007669"/>
    <property type="project" value="InterPro"/>
</dbReference>
<dbReference type="Pfam" id="PF24882">
    <property type="entry name" value="WHD_ORC2"/>
    <property type="match status" value="1"/>
</dbReference>
<comment type="caution">
    <text evidence="2">The sequence shown here is derived from an EMBL/GenBank/DDBJ whole genome shotgun (WGS) entry which is preliminary data.</text>
</comment>